<keyword evidence="4" id="KW-1185">Reference proteome</keyword>
<dbReference type="EMBL" id="KK852530">
    <property type="protein sequence ID" value="KDR21902.1"/>
    <property type="molecule type" value="Genomic_DNA"/>
</dbReference>
<dbReference type="eggNOG" id="ENOG502QRX5">
    <property type="taxonomic scope" value="Eukaryota"/>
</dbReference>
<dbReference type="PANTHER" id="PTHR10963">
    <property type="entry name" value="GLYCOSYL HYDROLASE-RELATED"/>
    <property type="match status" value="1"/>
</dbReference>
<dbReference type="GO" id="GO:0004553">
    <property type="term" value="F:hydrolase activity, hydrolyzing O-glycosyl compounds"/>
    <property type="evidence" value="ECO:0007669"/>
    <property type="project" value="InterPro"/>
</dbReference>
<feature type="domain" description="GH16" evidence="2">
    <location>
        <begin position="1"/>
        <end position="310"/>
    </location>
</feature>
<dbReference type="InterPro" id="IPR050546">
    <property type="entry name" value="Glycosyl_Hydrlase_16"/>
</dbReference>
<evidence type="ECO:0000256" key="1">
    <source>
        <dbReference type="ARBA" id="ARBA00006865"/>
    </source>
</evidence>
<comment type="similarity">
    <text evidence="1">Belongs to the glycosyl hydrolase 16 family.</text>
</comment>
<organism evidence="3 4">
    <name type="scientific">Zootermopsis nevadensis</name>
    <name type="common">Dampwood termite</name>
    <dbReference type="NCBI Taxonomy" id="136037"/>
    <lineage>
        <taxon>Eukaryota</taxon>
        <taxon>Metazoa</taxon>
        <taxon>Ecdysozoa</taxon>
        <taxon>Arthropoda</taxon>
        <taxon>Hexapoda</taxon>
        <taxon>Insecta</taxon>
        <taxon>Pterygota</taxon>
        <taxon>Neoptera</taxon>
        <taxon>Polyneoptera</taxon>
        <taxon>Dictyoptera</taxon>
        <taxon>Blattodea</taxon>
        <taxon>Blattoidea</taxon>
        <taxon>Termitoidae</taxon>
        <taxon>Termopsidae</taxon>
        <taxon>Zootermopsis</taxon>
    </lineage>
</organism>
<reference evidence="3 4" key="1">
    <citation type="journal article" date="2014" name="Nat. Commun.">
        <title>Molecular traces of alternative social organization in a termite genome.</title>
        <authorList>
            <person name="Terrapon N."/>
            <person name="Li C."/>
            <person name="Robertson H.M."/>
            <person name="Ji L."/>
            <person name="Meng X."/>
            <person name="Booth W."/>
            <person name="Chen Z."/>
            <person name="Childers C.P."/>
            <person name="Glastad K.M."/>
            <person name="Gokhale K."/>
            <person name="Gowin J."/>
            <person name="Gronenberg W."/>
            <person name="Hermansen R.A."/>
            <person name="Hu H."/>
            <person name="Hunt B.G."/>
            <person name="Huylmans A.K."/>
            <person name="Khalil S.M."/>
            <person name="Mitchell R.D."/>
            <person name="Munoz-Torres M.C."/>
            <person name="Mustard J.A."/>
            <person name="Pan H."/>
            <person name="Reese J.T."/>
            <person name="Scharf M.E."/>
            <person name="Sun F."/>
            <person name="Vogel H."/>
            <person name="Xiao J."/>
            <person name="Yang W."/>
            <person name="Yang Z."/>
            <person name="Yang Z."/>
            <person name="Zhou J."/>
            <person name="Zhu J."/>
            <person name="Brent C.S."/>
            <person name="Elsik C.G."/>
            <person name="Goodisman M.A."/>
            <person name="Liberles D.A."/>
            <person name="Roe R.M."/>
            <person name="Vargo E.L."/>
            <person name="Vilcinskas A."/>
            <person name="Wang J."/>
            <person name="Bornberg-Bauer E."/>
            <person name="Korb J."/>
            <person name="Zhang G."/>
            <person name="Liebig J."/>
        </authorList>
    </citation>
    <scope>NUCLEOTIDE SEQUENCE [LARGE SCALE GENOMIC DNA]</scope>
    <source>
        <tissue evidence="3">Whole organism</tissue>
    </source>
</reference>
<dbReference type="OMA" id="NVWRPTH"/>
<dbReference type="Proteomes" id="UP000027135">
    <property type="component" value="Unassembled WGS sequence"/>
</dbReference>
<dbReference type="GO" id="GO:0005975">
    <property type="term" value="P:carbohydrate metabolic process"/>
    <property type="evidence" value="ECO:0007669"/>
    <property type="project" value="InterPro"/>
</dbReference>
<dbReference type="AlphaFoldDB" id="A0A067RDQ0"/>
<dbReference type="Pfam" id="PF00722">
    <property type="entry name" value="Glyco_hydro_16"/>
    <property type="match status" value="1"/>
</dbReference>
<name>A0A067RDQ0_ZOONE</name>
<proteinExistence type="inferred from homology"/>
<dbReference type="PANTHER" id="PTHR10963:SF55">
    <property type="entry name" value="GLYCOSIDE HYDROLASE FAMILY 16 PROTEIN"/>
    <property type="match status" value="1"/>
</dbReference>
<dbReference type="Gene3D" id="2.60.120.200">
    <property type="match status" value="1"/>
</dbReference>
<protein>
    <submittedName>
        <fullName evidence="3">Beta-1,3-glucan-binding protein 1</fullName>
    </submittedName>
</protein>
<accession>A0A067RDQ0</accession>
<dbReference type="InterPro" id="IPR013320">
    <property type="entry name" value="ConA-like_dom_sf"/>
</dbReference>
<gene>
    <name evidence="3" type="ORF">L798_00450</name>
</gene>
<dbReference type="InterPro" id="IPR000757">
    <property type="entry name" value="Beta-glucanase-like"/>
</dbReference>
<dbReference type="SUPFAM" id="SSF49899">
    <property type="entry name" value="Concanavalin A-like lectins/glucanases"/>
    <property type="match status" value="1"/>
</dbReference>
<dbReference type="InParanoid" id="A0A067RDQ0"/>
<evidence type="ECO:0000313" key="4">
    <source>
        <dbReference type="Proteomes" id="UP000027135"/>
    </source>
</evidence>
<dbReference type="PROSITE" id="PS51762">
    <property type="entry name" value="GH16_2"/>
    <property type="match status" value="1"/>
</dbReference>
<evidence type="ECO:0000259" key="2">
    <source>
        <dbReference type="PROSITE" id="PS51762"/>
    </source>
</evidence>
<sequence>MKTMTVMSCSIYKYKLSYIFSFVKDGVLYIRPTLTADEYGEDVLYNGAIREPGCNREPCVSYADEDIVLPVQSARIRTINSFSFLYGRVEVRAKLPRGDWLWPAIWLKPRKDEYGSWPASGEIDIMEARANKKLTNAAGVSQGIDRVGATLHFGLNSSYNVWRPTHWEMNIAESGRDFADDFHVFGLEWTADHLNFTVDGKRIGSRGVPPGGFWKLGGFDKIPSARNIWKDGKPMAPFDKKFFIILNVAVGGNFFPDGWYNSPHPKPWTSSSPYPMRDFWEHRDWWLPTWDEEDRSLRVDYVRVYCYECK</sequence>
<evidence type="ECO:0000313" key="3">
    <source>
        <dbReference type="EMBL" id="KDR21902.1"/>
    </source>
</evidence>